<keyword evidence="1" id="KW-0472">Membrane</keyword>
<protein>
    <submittedName>
        <fullName evidence="2">Phosphatidylserine synthase</fullName>
    </submittedName>
</protein>
<accession>G8QX55</accession>
<feature type="transmembrane region" description="Helical" evidence="1">
    <location>
        <begin position="139"/>
        <end position="157"/>
    </location>
</feature>
<dbReference type="RefSeq" id="WP_014271479.1">
    <property type="nucleotide sequence ID" value="NC_016633.1"/>
</dbReference>
<dbReference type="InterPro" id="IPR000462">
    <property type="entry name" value="CDP-OH_P_trans"/>
</dbReference>
<dbReference type="Proteomes" id="UP000005632">
    <property type="component" value="Chromosome"/>
</dbReference>
<gene>
    <name evidence="2" type="ordered locus">SpiGrapes_2890</name>
</gene>
<dbReference type="Gene3D" id="1.20.120.1760">
    <property type="match status" value="1"/>
</dbReference>
<feature type="transmembrane region" description="Helical" evidence="1">
    <location>
        <begin position="100"/>
        <end position="119"/>
    </location>
</feature>
<name>G8QX55_SPHPG</name>
<keyword evidence="1" id="KW-0812">Transmembrane</keyword>
<feature type="transmembrane region" description="Helical" evidence="1">
    <location>
        <begin position="37"/>
        <end position="57"/>
    </location>
</feature>
<dbReference type="HOGENOM" id="CLU_049944_4_0_12"/>
<dbReference type="KEGG" id="sgp:SpiGrapes_2890"/>
<dbReference type="eggNOG" id="COG1183">
    <property type="taxonomic scope" value="Bacteria"/>
</dbReference>
<keyword evidence="1" id="KW-1133">Transmembrane helix</keyword>
<feature type="transmembrane region" description="Helical" evidence="1">
    <location>
        <begin position="12"/>
        <end position="31"/>
    </location>
</feature>
<dbReference type="AlphaFoldDB" id="G8QX55"/>
<feature type="transmembrane region" description="Helical" evidence="1">
    <location>
        <begin position="77"/>
        <end position="94"/>
    </location>
</feature>
<evidence type="ECO:0000313" key="2">
    <source>
        <dbReference type="EMBL" id="AEV30640.1"/>
    </source>
</evidence>
<dbReference type="InterPro" id="IPR043130">
    <property type="entry name" value="CDP-OH_PTrfase_TM_dom"/>
</dbReference>
<dbReference type="GO" id="GO:0008654">
    <property type="term" value="P:phospholipid biosynthetic process"/>
    <property type="evidence" value="ECO:0007669"/>
    <property type="project" value="InterPro"/>
</dbReference>
<feature type="transmembrane region" description="Helical" evidence="1">
    <location>
        <begin position="163"/>
        <end position="182"/>
    </location>
</feature>
<dbReference type="OrthoDB" id="9777147at2"/>
<dbReference type="STRING" id="158190.SpiGrapes_2890"/>
<dbReference type="EMBL" id="CP003155">
    <property type="protein sequence ID" value="AEV30640.1"/>
    <property type="molecule type" value="Genomic_DNA"/>
</dbReference>
<proteinExistence type="predicted"/>
<dbReference type="GO" id="GO:0016780">
    <property type="term" value="F:phosphotransferase activity, for other substituted phosphate groups"/>
    <property type="evidence" value="ECO:0007669"/>
    <property type="project" value="InterPro"/>
</dbReference>
<sequence length="213" mass="23553">MNLEQKLLGFYNYTVVLTYIGMLTGFVGIVSTFEANVLGGVICLMFAGLCDMFDGAIASTRKRTNPEKCFGIEIDSLSDLICFGILPASIVYTLNKNYNHLALAVSALYVLCALIRLAYFNVDEQERQKHSTTSRELCYGMPVTLSALFLPVIYATINKLSLEPSIALLALFSMSILFLLPFPLKKPKIRGKLCILLCGVMEILYVMFSSVVA</sequence>
<reference evidence="2 3" key="1">
    <citation type="submission" date="2011-11" db="EMBL/GenBank/DDBJ databases">
        <title>Complete sequence of Spirochaeta sp. grapes.</title>
        <authorList>
            <consortium name="US DOE Joint Genome Institute"/>
            <person name="Lucas S."/>
            <person name="Han J."/>
            <person name="Lapidus A."/>
            <person name="Cheng J.-F."/>
            <person name="Goodwin L."/>
            <person name="Pitluck S."/>
            <person name="Peters L."/>
            <person name="Ovchinnikova G."/>
            <person name="Munk A.C."/>
            <person name="Detter J.C."/>
            <person name="Han C."/>
            <person name="Tapia R."/>
            <person name="Land M."/>
            <person name="Hauser L."/>
            <person name="Kyrpides N."/>
            <person name="Ivanova N."/>
            <person name="Pagani I."/>
            <person name="Ritalahtilisa K."/>
            <person name="Loeffler F."/>
            <person name="Woyke T."/>
        </authorList>
    </citation>
    <scope>NUCLEOTIDE SEQUENCE [LARGE SCALE GENOMIC DNA]</scope>
    <source>
        <strain evidence="3">ATCC BAA-1885 / DSM 22778 / Grapes</strain>
    </source>
</reference>
<evidence type="ECO:0000313" key="3">
    <source>
        <dbReference type="Proteomes" id="UP000005632"/>
    </source>
</evidence>
<keyword evidence="3" id="KW-1185">Reference proteome</keyword>
<feature type="transmembrane region" description="Helical" evidence="1">
    <location>
        <begin position="194"/>
        <end position="212"/>
    </location>
</feature>
<dbReference type="GO" id="GO:0016020">
    <property type="term" value="C:membrane"/>
    <property type="evidence" value="ECO:0007669"/>
    <property type="project" value="InterPro"/>
</dbReference>
<dbReference type="Pfam" id="PF01066">
    <property type="entry name" value="CDP-OH_P_transf"/>
    <property type="match status" value="1"/>
</dbReference>
<organism evidence="2 3">
    <name type="scientific">Sphaerochaeta pleomorpha (strain ATCC BAA-1885 / DSM 22778 / Grapes)</name>
    <dbReference type="NCBI Taxonomy" id="158190"/>
    <lineage>
        <taxon>Bacteria</taxon>
        <taxon>Pseudomonadati</taxon>
        <taxon>Spirochaetota</taxon>
        <taxon>Spirochaetia</taxon>
        <taxon>Spirochaetales</taxon>
        <taxon>Sphaerochaetaceae</taxon>
        <taxon>Sphaerochaeta</taxon>
    </lineage>
</organism>
<evidence type="ECO:0000256" key="1">
    <source>
        <dbReference type="SAM" id="Phobius"/>
    </source>
</evidence>